<evidence type="ECO:0000256" key="1">
    <source>
        <dbReference type="ARBA" id="ARBA00001968"/>
    </source>
</evidence>
<evidence type="ECO:0000313" key="8">
    <source>
        <dbReference type="EMBL" id="TLS37311.1"/>
    </source>
</evidence>
<evidence type="ECO:0000256" key="4">
    <source>
        <dbReference type="ARBA" id="ARBA00022801"/>
    </source>
</evidence>
<keyword evidence="3" id="KW-0255">Endonuclease</keyword>
<dbReference type="Pfam" id="PF03755">
    <property type="entry name" value="YicC-like_N"/>
    <property type="match status" value="1"/>
</dbReference>
<keyword evidence="2" id="KW-0540">Nuclease</keyword>
<feature type="domain" description="Endoribonuclease YicC-like N-terminal" evidence="6">
    <location>
        <begin position="2"/>
        <end position="156"/>
    </location>
</feature>
<evidence type="ECO:0000256" key="3">
    <source>
        <dbReference type="ARBA" id="ARBA00022759"/>
    </source>
</evidence>
<dbReference type="EMBL" id="SWLG01000006">
    <property type="protein sequence ID" value="TLS37311.1"/>
    <property type="molecule type" value="Genomic_DNA"/>
</dbReference>
<evidence type="ECO:0000259" key="7">
    <source>
        <dbReference type="Pfam" id="PF08340"/>
    </source>
</evidence>
<organism evidence="8 9">
    <name type="scientific">Exobacillus caeni</name>
    <dbReference type="NCBI Taxonomy" id="2574798"/>
    <lineage>
        <taxon>Bacteria</taxon>
        <taxon>Bacillati</taxon>
        <taxon>Bacillota</taxon>
        <taxon>Bacilli</taxon>
        <taxon>Bacillales</taxon>
        <taxon>Guptibacillaceae</taxon>
        <taxon>Exobacillus</taxon>
    </lineage>
</organism>
<dbReference type="GO" id="GO:0004521">
    <property type="term" value="F:RNA endonuclease activity"/>
    <property type="evidence" value="ECO:0007669"/>
    <property type="project" value="InterPro"/>
</dbReference>
<comment type="caution">
    <text evidence="8">The sequence shown here is derived from an EMBL/GenBank/DDBJ whole genome shotgun (WGS) entry which is preliminary data.</text>
</comment>
<sequence length="291" mass="33951">MIRSMTGYGRANCQIHSISITVEMRSVNHRYCDITFRMPKHLLYIEDKMKKVIQKYVSRGKLEIYITVEGEGLTARTLSIDWDLMDQYIEGLKQAEKRYEVNGNVNLDSLLKVDDLFTVVEKEAKIESLEEKIIATVEEAAEKLCRMREKEGRSLKDDIANKLASLENYWEELNSYSDRVTKAYQERLHKKIEELTSDAVVDENRILTEVAIFADKASIDEELIRLRSHVKQFYSILTEEVIGRKLDFLVQELNRELNTIGSKANDYKISQKVVEMKSEIEKIREQVQNIE</sequence>
<dbReference type="GO" id="GO:0016787">
    <property type="term" value="F:hydrolase activity"/>
    <property type="evidence" value="ECO:0007669"/>
    <property type="project" value="UniProtKB-KW"/>
</dbReference>
<dbReference type="Pfam" id="PF08340">
    <property type="entry name" value="YicC-like_C"/>
    <property type="match status" value="1"/>
</dbReference>
<comment type="similarity">
    <text evidence="5">Belongs to the YicC/YloC family.</text>
</comment>
<dbReference type="RefSeq" id="WP_138125621.1">
    <property type="nucleotide sequence ID" value="NZ_SWLG01000006.1"/>
</dbReference>
<dbReference type="InterPro" id="IPR013527">
    <property type="entry name" value="YicC-like_N"/>
</dbReference>
<feature type="domain" description="Endoribonuclease YicC-like C-terminal" evidence="7">
    <location>
        <begin position="176"/>
        <end position="291"/>
    </location>
</feature>
<evidence type="ECO:0000256" key="2">
    <source>
        <dbReference type="ARBA" id="ARBA00022722"/>
    </source>
</evidence>
<keyword evidence="9" id="KW-1185">Reference proteome</keyword>
<evidence type="ECO:0000313" key="9">
    <source>
        <dbReference type="Proteomes" id="UP000308230"/>
    </source>
</evidence>
<dbReference type="PANTHER" id="PTHR30636">
    <property type="entry name" value="UPF0701 PROTEIN YICC"/>
    <property type="match status" value="1"/>
</dbReference>
<dbReference type="InterPro" id="IPR013551">
    <property type="entry name" value="YicC-like_C"/>
</dbReference>
<gene>
    <name evidence="8" type="ORF">FCL54_09130</name>
</gene>
<dbReference type="Proteomes" id="UP000308230">
    <property type="component" value="Unassembled WGS sequence"/>
</dbReference>
<dbReference type="InterPro" id="IPR005229">
    <property type="entry name" value="YicC/YloC-like"/>
</dbReference>
<dbReference type="PANTHER" id="PTHR30636:SF3">
    <property type="entry name" value="UPF0701 PROTEIN YICC"/>
    <property type="match status" value="1"/>
</dbReference>
<accession>A0A5R9F2K2</accession>
<evidence type="ECO:0000256" key="5">
    <source>
        <dbReference type="ARBA" id="ARBA00035648"/>
    </source>
</evidence>
<dbReference type="NCBIfam" id="TIGR00255">
    <property type="entry name" value="YicC/YloC family endoribonuclease"/>
    <property type="match status" value="1"/>
</dbReference>
<protein>
    <submittedName>
        <fullName evidence="8">YicC family protein</fullName>
    </submittedName>
</protein>
<dbReference type="AlphaFoldDB" id="A0A5R9F2K2"/>
<evidence type="ECO:0000259" key="6">
    <source>
        <dbReference type="Pfam" id="PF03755"/>
    </source>
</evidence>
<proteinExistence type="inferred from homology"/>
<comment type="cofactor">
    <cofactor evidence="1">
        <name>a divalent metal cation</name>
        <dbReference type="ChEBI" id="CHEBI:60240"/>
    </cofactor>
</comment>
<keyword evidence="4" id="KW-0378">Hydrolase</keyword>
<dbReference type="OrthoDB" id="9771229at2"/>
<reference evidence="8 9" key="1">
    <citation type="submission" date="2019-04" db="EMBL/GenBank/DDBJ databases">
        <title>Bacillus caeni sp. nov., a bacterium isolated from mangrove sediment.</title>
        <authorList>
            <person name="Huang H."/>
            <person name="Mo K."/>
            <person name="Hu Y."/>
        </authorList>
    </citation>
    <scope>NUCLEOTIDE SEQUENCE [LARGE SCALE GENOMIC DNA]</scope>
    <source>
        <strain evidence="8 9">HB172195</strain>
    </source>
</reference>
<name>A0A5R9F2K2_9BACL</name>